<feature type="domain" description="Integrase zinc-binding" evidence="1">
    <location>
        <begin position="1"/>
        <end position="33"/>
    </location>
</feature>
<reference evidence="2 3" key="1">
    <citation type="submission" date="2023-02" db="EMBL/GenBank/DDBJ databases">
        <title>LHISI_Scaffold_Assembly.</title>
        <authorList>
            <person name="Stuart O.P."/>
            <person name="Cleave R."/>
            <person name="Magrath M.J.L."/>
            <person name="Mikheyev A.S."/>
        </authorList>
    </citation>
    <scope>NUCLEOTIDE SEQUENCE [LARGE SCALE GENOMIC DNA]</scope>
    <source>
        <strain evidence="2">Daus_M_001</strain>
        <tissue evidence="2">Leg muscle</tissue>
    </source>
</reference>
<name>A0ABQ9HMA9_9NEOP</name>
<sequence length="87" mass="10206">MYKRGKQYLWWPNIKRDIEGYVTKCQSCQNNKKVKMPMEIKSTLEVAFQKCAIDIVRPMTETEKGNIYLLTCQEDISKYITAIPIPT</sequence>
<dbReference type="Proteomes" id="UP001159363">
    <property type="component" value="Chromosome X"/>
</dbReference>
<proteinExistence type="predicted"/>
<dbReference type="PANTHER" id="PTHR47266">
    <property type="entry name" value="ENDONUCLEASE-RELATED"/>
    <property type="match status" value="1"/>
</dbReference>
<gene>
    <name evidence="2" type="ORF">PR048_011673</name>
</gene>
<evidence type="ECO:0000313" key="2">
    <source>
        <dbReference type="EMBL" id="KAJ8885476.1"/>
    </source>
</evidence>
<dbReference type="Gene3D" id="1.10.340.70">
    <property type="match status" value="1"/>
</dbReference>
<dbReference type="InterPro" id="IPR041588">
    <property type="entry name" value="Integrase_H2C2"/>
</dbReference>
<dbReference type="InterPro" id="IPR052160">
    <property type="entry name" value="Gypsy_RT_Integrase-like"/>
</dbReference>
<comment type="caution">
    <text evidence="2">The sequence shown here is derived from an EMBL/GenBank/DDBJ whole genome shotgun (WGS) entry which is preliminary data.</text>
</comment>
<organism evidence="2 3">
    <name type="scientific">Dryococelus australis</name>
    <dbReference type="NCBI Taxonomy" id="614101"/>
    <lineage>
        <taxon>Eukaryota</taxon>
        <taxon>Metazoa</taxon>
        <taxon>Ecdysozoa</taxon>
        <taxon>Arthropoda</taxon>
        <taxon>Hexapoda</taxon>
        <taxon>Insecta</taxon>
        <taxon>Pterygota</taxon>
        <taxon>Neoptera</taxon>
        <taxon>Polyneoptera</taxon>
        <taxon>Phasmatodea</taxon>
        <taxon>Verophasmatodea</taxon>
        <taxon>Anareolatae</taxon>
        <taxon>Phasmatidae</taxon>
        <taxon>Eurycanthinae</taxon>
        <taxon>Dryococelus</taxon>
    </lineage>
</organism>
<evidence type="ECO:0000313" key="3">
    <source>
        <dbReference type="Proteomes" id="UP001159363"/>
    </source>
</evidence>
<accession>A0ABQ9HMA9</accession>
<dbReference type="EMBL" id="JARBHB010000004">
    <property type="protein sequence ID" value="KAJ8885476.1"/>
    <property type="molecule type" value="Genomic_DNA"/>
</dbReference>
<keyword evidence="3" id="KW-1185">Reference proteome</keyword>
<protein>
    <recommendedName>
        <fullName evidence="1">Integrase zinc-binding domain-containing protein</fullName>
    </recommendedName>
</protein>
<evidence type="ECO:0000259" key="1">
    <source>
        <dbReference type="Pfam" id="PF17921"/>
    </source>
</evidence>
<dbReference type="Pfam" id="PF17921">
    <property type="entry name" value="Integrase_H2C2"/>
    <property type="match status" value="1"/>
</dbReference>